<name>A0A511ZA27_9BACL</name>
<dbReference type="Proteomes" id="UP000321901">
    <property type="component" value="Unassembled WGS sequence"/>
</dbReference>
<proteinExistence type="predicted"/>
<dbReference type="EMBL" id="BJYL01000035">
    <property type="protein sequence ID" value="GEN84306.1"/>
    <property type="molecule type" value="Genomic_DNA"/>
</dbReference>
<comment type="caution">
    <text evidence="1">The sequence shown here is derived from an EMBL/GenBank/DDBJ whole genome shotgun (WGS) entry which is preliminary data.</text>
</comment>
<dbReference type="RefSeq" id="WP_147059041.1">
    <property type="nucleotide sequence ID" value="NZ_BJYL01000035.1"/>
</dbReference>
<dbReference type="OrthoDB" id="2436033at2"/>
<accession>A0A511ZA27</accession>
<protein>
    <submittedName>
        <fullName evidence="1">Uncharacterized protein</fullName>
    </submittedName>
</protein>
<keyword evidence="2" id="KW-1185">Reference proteome</keyword>
<evidence type="ECO:0000313" key="1">
    <source>
        <dbReference type="EMBL" id="GEN84306.1"/>
    </source>
</evidence>
<organism evidence="1 2">
    <name type="scientific">Sporosarcina luteola</name>
    <dbReference type="NCBI Taxonomy" id="582850"/>
    <lineage>
        <taxon>Bacteria</taxon>
        <taxon>Bacillati</taxon>
        <taxon>Bacillota</taxon>
        <taxon>Bacilli</taxon>
        <taxon>Bacillales</taxon>
        <taxon>Caryophanaceae</taxon>
        <taxon>Sporosarcina</taxon>
    </lineage>
</organism>
<reference evidence="1 2" key="1">
    <citation type="submission" date="2019-07" db="EMBL/GenBank/DDBJ databases">
        <title>Whole genome shotgun sequence of Sporosarcina luteola NBRC 105378.</title>
        <authorList>
            <person name="Hosoyama A."/>
            <person name="Uohara A."/>
            <person name="Ohji S."/>
            <person name="Ichikawa N."/>
        </authorList>
    </citation>
    <scope>NUCLEOTIDE SEQUENCE [LARGE SCALE GENOMIC DNA]</scope>
    <source>
        <strain evidence="1 2">NBRC 105378</strain>
    </source>
</reference>
<gene>
    <name evidence="1" type="ORF">SLU01_26180</name>
</gene>
<evidence type="ECO:0000313" key="2">
    <source>
        <dbReference type="Proteomes" id="UP000321901"/>
    </source>
</evidence>
<dbReference type="AlphaFoldDB" id="A0A511ZA27"/>
<sequence length="199" mass="22605">MNAIMTFASAADQLQRYDAVRRRNAEQAYDRQAEYNGRNQKTLNDLEALLTGKNEPDIQPESQEFRKLDAGLVKQVILPLGKTLEETIDAWRDVRREAISVPEPTTADHQLAATASAKIMDTEARLALQMRERTQRDAEVSREKAEALKVASMDLPTDLEREVLLERKRFVKAISAYSIQTEAKRNGFIAEWPRFNASA</sequence>